<proteinExistence type="predicted"/>
<name>A0AAV3S134_LITER</name>
<gene>
    <name evidence="2" type="ORF">LIER_34722</name>
</gene>
<reference evidence="2 3" key="1">
    <citation type="submission" date="2024-01" db="EMBL/GenBank/DDBJ databases">
        <title>The complete chloroplast genome sequence of Lithospermum erythrorhizon: insights into the phylogenetic relationship among Boraginaceae species and the maternal lineages of purple gromwells.</title>
        <authorList>
            <person name="Okada T."/>
            <person name="Watanabe K."/>
        </authorList>
    </citation>
    <scope>NUCLEOTIDE SEQUENCE [LARGE SCALE GENOMIC DNA]</scope>
</reference>
<organism evidence="2 3">
    <name type="scientific">Lithospermum erythrorhizon</name>
    <name type="common">Purple gromwell</name>
    <name type="synonym">Lithospermum officinale var. erythrorhizon</name>
    <dbReference type="NCBI Taxonomy" id="34254"/>
    <lineage>
        <taxon>Eukaryota</taxon>
        <taxon>Viridiplantae</taxon>
        <taxon>Streptophyta</taxon>
        <taxon>Embryophyta</taxon>
        <taxon>Tracheophyta</taxon>
        <taxon>Spermatophyta</taxon>
        <taxon>Magnoliopsida</taxon>
        <taxon>eudicotyledons</taxon>
        <taxon>Gunneridae</taxon>
        <taxon>Pentapetalae</taxon>
        <taxon>asterids</taxon>
        <taxon>lamiids</taxon>
        <taxon>Boraginales</taxon>
        <taxon>Boraginaceae</taxon>
        <taxon>Boraginoideae</taxon>
        <taxon>Lithospermeae</taxon>
        <taxon>Lithospermum</taxon>
    </lineage>
</organism>
<evidence type="ECO:0000313" key="3">
    <source>
        <dbReference type="Proteomes" id="UP001454036"/>
    </source>
</evidence>
<accession>A0AAV3S134</accession>
<feature type="compositionally biased region" description="Low complexity" evidence="1">
    <location>
        <begin position="18"/>
        <end position="28"/>
    </location>
</feature>
<sequence>MRAKVIGGVKYASPSPPASSSTSARPATGILSPKPSPDSAMHDAPSPWWIRGSCKEWIVWSLVLRPPTNTLGCGYM</sequence>
<evidence type="ECO:0000256" key="1">
    <source>
        <dbReference type="SAM" id="MobiDB-lite"/>
    </source>
</evidence>
<dbReference type="EMBL" id="BAABME010014704">
    <property type="protein sequence ID" value="GAA0187434.1"/>
    <property type="molecule type" value="Genomic_DNA"/>
</dbReference>
<feature type="region of interest" description="Disordered" evidence="1">
    <location>
        <begin position="1"/>
        <end position="42"/>
    </location>
</feature>
<protein>
    <submittedName>
        <fullName evidence="2">Uncharacterized protein</fullName>
    </submittedName>
</protein>
<keyword evidence="3" id="KW-1185">Reference proteome</keyword>
<dbReference type="Proteomes" id="UP001454036">
    <property type="component" value="Unassembled WGS sequence"/>
</dbReference>
<evidence type="ECO:0000313" key="2">
    <source>
        <dbReference type="EMBL" id="GAA0187434.1"/>
    </source>
</evidence>
<dbReference type="AlphaFoldDB" id="A0AAV3S134"/>
<comment type="caution">
    <text evidence="2">The sequence shown here is derived from an EMBL/GenBank/DDBJ whole genome shotgun (WGS) entry which is preliminary data.</text>
</comment>